<sequence>MTEPLCAACSRFVDDIGEVEEEGWETILHLAPDFFSLAKLAQDGCPLCKVVYQSCCFRETVSYERQTLPISVRAWARALRRIGEEGNDDELPFGDQCPKQLVLLVSIGDSGKGRSHVLPVALKEDTEKPTETPDLDAAKPVINLCSSKGIDEAVALAKYWMLQCDRCHIQCKVRSQTQPPPRVLPTRLIDVGSIDREELPRLYVPNPADHGGLEYAALSYAWGSDPTFAKTTASNLDEMTKGLPWNMLAKTIQDAILFTRNLGIGYLWVDALCILQSEGPDDVSHRTDWAYEANRFGQYYENATLTIAATGAISSDKGLFLRRLGLENNPQPVTFRQKSFWGGFRDTTTRPILPSWYTEVHASPLFTRGWAFQERALSRRILHFGMNCIVWECHECRSIETDPTRLEPITSDHRNHDFVYAFRDLENQDVESAVRLWYNFAGLYSMAKFTFALDRLPALSGIAARFQNFFPQNYMAGLWGSNIIEGLVWGVPGVPDQRSPSLIDISRGVQLELMSTSSELTMPSWSWASSDRLINFFFEGCTPTFEVNGGTIQANGAETSGQLSHGTLRLEGKFLMVDLGCPCQPPSRSVLLDRYGYVSEDDLTSYLNNCLFPCFLLGTAILDIPWKDTRVVIQQGYALILQPTGRSVDSVEEYRRIGFVQIPYKEYWADITETTTIDLV</sequence>
<dbReference type="PANTHER" id="PTHR33112:SF9">
    <property type="entry name" value="HETEROKARYON INCOMPATIBILITY DOMAIN-CONTAINING PROTEIN"/>
    <property type="match status" value="1"/>
</dbReference>
<dbReference type="OrthoDB" id="3789824at2759"/>
<dbReference type="PANTHER" id="PTHR33112">
    <property type="entry name" value="DOMAIN PROTEIN, PUTATIVE-RELATED"/>
    <property type="match status" value="1"/>
</dbReference>
<evidence type="ECO:0000313" key="2">
    <source>
        <dbReference type="EMBL" id="KAJ4012729.1"/>
    </source>
</evidence>
<dbReference type="Proteomes" id="UP001152130">
    <property type="component" value="Unassembled WGS sequence"/>
</dbReference>
<comment type="caution">
    <text evidence="2">The sequence shown here is derived from an EMBL/GenBank/DDBJ whole genome shotgun (WGS) entry which is preliminary data.</text>
</comment>
<organism evidence="2 3">
    <name type="scientific">Fusarium irregulare</name>
    <dbReference type="NCBI Taxonomy" id="2494466"/>
    <lineage>
        <taxon>Eukaryota</taxon>
        <taxon>Fungi</taxon>
        <taxon>Dikarya</taxon>
        <taxon>Ascomycota</taxon>
        <taxon>Pezizomycotina</taxon>
        <taxon>Sordariomycetes</taxon>
        <taxon>Hypocreomycetidae</taxon>
        <taxon>Hypocreales</taxon>
        <taxon>Nectriaceae</taxon>
        <taxon>Fusarium</taxon>
        <taxon>Fusarium incarnatum-equiseti species complex</taxon>
    </lineage>
</organism>
<dbReference type="EMBL" id="JAPDHF010000009">
    <property type="protein sequence ID" value="KAJ4012729.1"/>
    <property type="molecule type" value="Genomic_DNA"/>
</dbReference>
<keyword evidence="3" id="KW-1185">Reference proteome</keyword>
<protein>
    <recommendedName>
        <fullName evidence="1">Heterokaryon incompatibility domain-containing protein</fullName>
    </recommendedName>
</protein>
<evidence type="ECO:0000313" key="3">
    <source>
        <dbReference type="Proteomes" id="UP001152130"/>
    </source>
</evidence>
<evidence type="ECO:0000259" key="1">
    <source>
        <dbReference type="Pfam" id="PF06985"/>
    </source>
</evidence>
<feature type="domain" description="Heterokaryon incompatibility" evidence="1">
    <location>
        <begin position="215"/>
        <end position="374"/>
    </location>
</feature>
<gene>
    <name evidence="2" type="ORF">NW766_006535</name>
</gene>
<reference evidence="2" key="1">
    <citation type="submission" date="2022-10" db="EMBL/GenBank/DDBJ databases">
        <title>Fusarium specimens isolated from Avocado Roots.</title>
        <authorList>
            <person name="Stajich J."/>
            <person name="Roper C."/>
            <person name="Heimlech-Rivalta G."/>
        </authorList>
    </citation>
    <scope>NUCLEOTIDE SEQUENCE</scope>
    <source>
        <strain evidence="2">CF00143</strain>
    </source>
</reference>
<proteinExistence type="predicted"/>
<accession>A0A9W8PNF5</accession>
<dbReference type="InterPro" id="IPR010730">
    <property type="entry name" value="HET"/>
</dbReference>
<dbReference type="AlphaFoldDB" id="A0A9W8PNF5"/>
<dbReference type="Pfam" id="PF06985">
    <property type="entry name" value="HET"/>
    <property type="match status" value="1"/>
</dbReference>
<name>A0A9W8PNF5_9HYPO</name>